<feature type="chain" id="PRO_5001595509" evidence="1">
    <location>
        <begin position="25"/>
        <end position="153"/>
    </location>
</feature>
<reference evidence="3" key="1">
    <citation type="journal article" date="2014" name="Nucleic Acids Res.">
        <title>The evolutionary dynamics of variant antigen genes in Babesia reveal a history of genomic innovation underlying host-parasite interaction.</title>
        <authorList>
            <person name="Jackson A.P."/>
            <person name="Otto T.D."/>
            <person name="Darby A."/>
            <person name="Ramaprasad A."/>
            <person name="Xia D."/>
            <person name="Echaide I.E."/>
            <person name="Farber M."/>
            <person name="Gahlot S."/>
            <person name="Gamble J."/>
            <person name="Gupta D."/>
            <person name="Gupta Y."/>
            <person name="Jackson L."/>
            <person name="Malandrin L."/>
            <person name="Malas T.B."/>
            <person name="Moussa E."/>
            <person name="Nair M."/>
            <person name="Reid A.J."/>
            <person name="Sanders M."/>
            <person name="Sharma J."/>
            <person name="Tracey A."/>
            <person name="Quail M.A."/>
            <person name="Weir W."/>
            <person name="Wastling J.M."/>
            <person name="Hall N."/>
            <person name="Willadsen P."/>
            <person name="Lingelbach K."/>
            <person name="Shiels B."/>
            <person name="Tait A."/>
            <person name="Berriman M."/>
            <person name="Allred D.R."/>
            <person name="Pain A."/>
        </authorList>
    </citation>
    <scope>NUCLEOTIDE SEQUENCE [LARGE SCALE GENOMIC DNA]</scope>
    <source>
        <strain evidence="3">Bond</strain>
    </source>
</reference>
<dbReference type="AlphaFoldDB" id="A0A061D6X3"/>
<proteinExistence type="predicted"/>
<evidence type="ECO:0000313" key="3">
    <source>
        <dbReference type="Proteomes" id="UP000033188"/>
    </source>
</evidence>
<feature type="signal peptide" evidence="1">
    <location>
        <begin position="1"/>
        <end position="24"/>
    </location>
</feature>
<evidence type="ECO:0000256" key="1">
    <source>
        <dbReference type="SAM" id="SignalP"/>
    </source>
</evidence>
<accession>A0A061D6X3</accession>
<keyword evidence="3" id="KW-1185">Reference proteome</keyword>
<dbReference type="Proteomes" id="UP000033188">
    <property type="component" value="Chromosome 3"/>
</dbReference>
<dbReference type="VEuPathDB" id="PiroplasmaDB:BBBOND_0303550"/>
<dbReference type="OrthoDB" id="2194416at2759"/>
<dbReference type="RefSeq" id="XP_012768637.1">
    <property type="nucleotide sequence ID" value="XM_012913183.1"/>
</dbReference>
<gene>
    <name evidence="2" type="ORF">BBBOND_0303550</name>
</gene>
<name>A0A061D6X3_BABBI</name>
<organism evidence="2 3">
    <name type="scientific">Babesia bigemina</name>
    <dbReference type="NCBI Taxonomy" id="5866"/>
    <lineage>
        <taxon>Eukaryota</taxon>
        <taxon>Sar</taxon>
        <taxon>Alveolata</taxon>
        <taxon>Apicomplexa</taxon>
        <taxon>Aconoidasida</taxon>
        <taxon>Piroplasmida</taxon>
        <taxon>Babesiidae</taxon>
        <taxon>Babesia</taxon>
    </lineage>
</organism>
<keyword evidence="1" id="KW-0732">Signal</keyword>
<dbReference type="EMBL" id="LK391709">
    <property type="protein sequence ID" value="CDR96451.1"/>
    <property type="molecule type" value="Genomic_DNA"/>
</dbReference>
<dbReference type="KEGG" id="bbig:BBBOND_0303550"/>
<sequence>MGRELHSMVFRAEAMLLRLWLTFSADEVTSTRRAAIMQHFRDTYAYISHIKMHLEGRYGMEFGVEYTTYKSVRDLRLAQNKWLYNRKHVKSTHKVLYAKREDPKLDIEVSSLYLTCGILILEDNAKAAELQDRNLQWMISSKKCTTFNNAKNV</sequence>
<protein>
    <submittedName>
        <fullName evidence="2">Uncharacterized protein</fullName>
    </submittedName>
</protein>
<dbReference type="GeneID" id="24564992"/>
<evidence type="ECO:0000313" key="2">
    <source>
        <dbReference type="EMBL" id="CDR96451.1"/>
    </source>
</evidence>